<name>A0A0L0HQ89_SPIPD</name>
<feature type="region of interest" description="Disordered" evidence="1">
    <location>
        <begin position="298"/>
        <end position="325"/>
    </location>
</feature>
<evidence type="ECO:0000313" key="2">
    <source>
        <dbReference type="EMBL" id="KND02974.1"/>
    </source>
</evidence>
<feature type="compositionally biased region" description="Acidic residues" evidence="1">
    <location>
        <begin position="316"/>
        <end position="325"/>
    </location>
</feature>
<evidence type="ECO:0000256" key="1">
    <source>
        <dbReference type="SAM" id="MobiDB-lite"/>
    </source>
</evidence>
<dbReference type="EMBL" id="KQ257452">
    <property type="protein sequence ID" value="KND02974.1"/>
    <property type="molecule type" value="Genomic_DNA"/>
</dbReference>
<keyword evidence="3" id="KW-1185">Reference proteome</keyword>
<sequence length="325" mass="36318">MIAIKKRFSKAQAVAQQWTEERRQQLLKDPEIKELLGALELERAQSVPVSSASPEDIAKVTGFNFSQNDMEGYSNWDLEAQNVIPPLQPSDVFTRQMDRLNRWFNPKSEALARSFLDNYILEGLEHTQPSDSPLTFYGEVSVSQTNPSVKMTLAGDIDYVFAYGDATKPQVQNIVLLAEAKSRRVAIGGWIMVQLLAYMAMVYRARKVSKKINPGVFGIMTNGHAWIFCRIDNDGEVYQSPRYTGTDVVLRNLAFVLDASKISSPSTTPFGSEEDLSASSVFASLEHLAGYTPAIKSAEEEAESQDPQNFDVVFEGPEEDREPPY</sequence>
<protein>
    <recommendedName>
        <fullName evidence="4">Fungal-type protein kinase domain-containing protein</fullName>
    </recommendedName>
</protein>
<proteinExistence type="predicted"/>
<organism evidence="2 3">
    <name type="scientific">Spizellomyces punctatus (strain DAOM BR117)</name>
    <dbReference type="NCBI Taxonomy" id="645134"/>
    <lineage>
        <taxon>Eukaryota</taxon>
        <taxon>Fungi</taxon>
        <taxon>Fungi incertae sedis</taxon>
        <taxon>Chytridiomycota</taxon>
        <taxon>Chytridiomycota incertae sedis</taxon>
        <taxon>Chytridiomycetes</taxon>
        <taxon>Spizellomycetales</taxon>
        <taxon>Spizellomycetaceae</taxon>
        <taxon>Spizellomyces</taxon>
    </lineage>
</organism>
<dbReference type="GeneID" id="27692102"/>
<dbReference type="OrthoDB" id="2101523at2759"/>
<dbReference type="Proteomes" id="UP000053201">
    <property type="component" value="Unassembled WGS sequence"/>
</dbReference>
<reference evidence="2 3" key="1">
    <citation type="submission" date="2009-08" db="EMBL/GenBank/DDBJ databases">
        <title>The Genome Sequence of Spizellomyces punctatus strain DAOM BR117.</title>
        <authorList>
            <consortium name="The Broad Institute Genome Sequencing Platform"/>
            <person name="Russ C."/>
            <person name="Cuomo C."/>
            <person name="Shea T."/>
            <person name="Young S.K."/>
            <person name="Zeng Q."/>
            <person name="Koehrsen M."/>
            <person name="Haas B."/>
            <person name="Borodovsky M."/>
            <person name="Guigo R."/>
            <person name="Alvarado L."/>
            <person name="Berlin A."/>
            <person name="Bochicchio J."/>
            <person name="Borenstein D."/>
            <person name="Chapman S."/>
            <person name="Chen Z."/>
            <person name="Engels R."/>
            <person name="Freedman E."/>
            <person name="Gellesch M."/>
            <person name="Goldberg J."/>
            <person name="Griggs A."/>
            <person name="Gujja S."/>
            <person name="Heiman D."/>
            <person name="Hepburn T."/>
            <person name="Howarth C."/>
            <person name="Jen D."/>
            <person name="Larson L."/>
            <person name="Lewis B."/>
            <person name="Mehta T."/>
            <person name="Park D."/>
            <person name="Pearson M."/>
            <person name="Roberts A."/>
            <person name="Saif S."/>
            <person name="Shenoy N."/>
            <person name="Sisk P."/>
            <person name="Stolte C."/>
            <person name="Sykes S."/>
            <person name="Thomson T."/>
            <person name="Walk T."/>
            <person name="White J."/>
            <person name="Yandava C."/>
            <person name="Burger G."/>
            <person name="Gray M.W."/>
            <person name="Holland P.W.H."/>
            <person name="King N."/>
            <person name="Lang F.B.F."/>
            <person name="Roger A.J."/>
            <person name="Ruiz-Trillo I."/>
            <person name="Lander E."/>
            <person name="Nusbaum C."/>
        </authorList>
    </citation>
    <scope>NUCLEOTIDE SEQUENCE [LARGE SCALE GENOMIC DNA]</scope>
    <source>
        <strain evidence="2 3">DAOM BR117</strain>
    </source>
</reference>
<accession>A0A0L0HQ89</accession>
<dbReference type="AlphaFoldDB" id="A0A0L0HQ89"/>
<evidence type="ECO:0008006" key="4">
    <source>
        <dbReference type="Google" id="ProtNLM"/>
    </source>
</evidence>
<dbReference type="InParanoid" id="A0A0L0HQ89"/>
<gene>
    <name evidence="2" type="ORF">SPPG_08977</name>
</gene>
<dbReference type="STRING" id="645134.A0A0L0HQ89"/>
<dbReference type="RefSeq" id="XP_016611013.1">
    <property type="nucleotide sequence ID" value="XM_016757128.1"/>
</dbReference>
<evidence type="ECO:0000313" key="3">
    <source>
        <dbReference type="Proteomes" id="UP000053201"/>
    </source>
</evidence>
<dbReference type="VEuPathDB" id="FungiDB:SPPG_08977"/>